<organism evidence="1 2">
    <name type="scientific">Coprococcus intestinihominis</name>
    <dbReference type="NCBI Taxonomy" id="3133154"/>
    <lineage>
        <taxon>Bacteria</taxon>
        <taxon>Bacillati</taxon>
        <taxon>Bacillota</taxon>
        <taxon>Clostridia</taxon>
        <taxon>Lachnospirales</taxon>
        <taxon>Lachnospiraceae</taxon>
        <taxon>Coprococcus</taxon>
    </lineage>
</organism>
<sequence length="142" mass="16289">MKNRERFKDEIALIATSGDRLACQDGTPVGCTDITCTTCDFRGNECWLKLREWAEKEYVPFDIDWPMVPVDTPVVIHTADDHFVKAHLCKVTETGVIVVFANGKTSWTTEGMLKRAYPENVDLARAEDRVKYRKEKDKCQMK</sequence>
<reference evidence="1 2" key="1">
    <citation type="submission" date="2024-03" db="EMBL/GenBank/DDBJ databases">
        <title>Human intestinal bacterial collection.</title>
        <authorList>
            <person name="Pauvert C."/>
            <person name="Hitch T.C.A."/>
            <person name="Clavel T."/>
        </authorList>
    </citation>
    <scope>NUCLEOTIDE SEQUENCE [LARGE SCALE GENOMIC DNA]</scope>
    <source>
        <strain evidence="1 2">CLA-AA-H190</strain>
    </source>
</reference>
<dbReference type="EMBL" id="JBBMEK010000014">
    <property type="protein sequence ID" value="MEQ2363910.1"/>
    <property type="molecule type" value="Genomic_DNA"/>
</dbReference>
<keyword evidence="2" id="KW-1185">Reference proteome</keyword>
<accession>A0ABV1B0F5</accession>
<comment type="caution">
    <text evidence="1">The sequence shown here is derived from an EMBL/GenBank/DDBJ whole genome shotgun (WGS) entry which is preliminary data.</text>
</comment>
<dbReference type="Proteomes" id="UP001469749">
    <property type="component" value="Unassembled WGS sequence"/>
</dbReference>
<gene>
    <name evidence="1" type="ORF">WMO25_02220</name>
</gene>
<evidence type="ECO:0000313" key="2">
    <source>
        <dbReference type="Proteomes" id="UP001469749"/>
    </source>
</evidence>
<dbReference type="RefSeq" id="WP_349083841.1">
    <property type="nucleotide sequence ID" value="NZ_JBBMEK010000014.1"/>
</dbReference>
<protein>
    <submittedName>
        <fullName evidence="1">Uncharacterized protein</fullName>
    </submittedName>
</protein>
<proteinExistence type="predicted"/>
<evidence type="ECO:0000313" key="1">
    <source>
        <dbReference type="EMBL" id="MEQ2363910.1"/>
    </source>
</evidence>
<name>A0ABV1B0F5_9FIRM</name>